<organism evidence="2">
    <name type="scientific">Ornithodoros brasiliensis</name>
    <name type="common">Mouro tick</name>
    <dbReference type="NCBI Taxonomy" id="888526"/>
    <lineage>
        <taxon>Eukaryota</taxon>
        <taxon>Metazoa</taxon>
        <taxon>Ecdysozoa</taxon>
        <taxon>Arthropoda</taxon>
        <taxon>Chelicerata</taxon>
        <taxon>Arachnida</taxon>
        <taxon>Acari</taxon>
        <taxon>Parasitiformes</taxon>
        <taxon>Ixodida</taxon>
        <taxon>Ixodoidea</taxon>
        <taxon>Argasidae</taxon>
        <taxon>Ornithodorinae</taxon>
        <taxon>Ornithodoros</taxon>
    </lineage>
</organism>
<dbReference type="AlphaFoldDB" id="A0A1D2AI14"/>
<dbReference type="EMBL" id="GETE01000993">
    <property type="protein sequence ID" value="JAT78832.1"/>
    <property type="molecule type" value="Transcribed_RNA"/>
</dbReference>
<evidence type="ECO:0000256" key="1">
    <source>
        <dbReference type="SAM" id="MobiDB-lite"/>
    </source>
</evidence>
<feature type="compositionally biased region" description="Basic and acidic residues" evidence="1">
    <location>
        <begin position="26"/>
        <end position="35"/>
    </location>
</feature>
<feature type="compositionally biased region" description="Basic and acidic residues" evidence="1">
    <location>
        <begin position="48"/>
        <end position="61"/>
    </location>
</feature>
<proteinExistence type="predicted"/>
<feature type="compositionally biased region" description="Low complexity" evidence="1">
    <location>
        <begin position="13"/>
        <end position="22"/>
    </location>
</feature>
<sequence length="131" mass="14636">ERAWGDMMQQYTSAQHSSGSRSQSHHFHENLRQTTDHSVASQHSAKHSSSESHESSEDKSHRFQFGISRGKGGLTLEAFGEGDGGRGRFKFIKKGKRFDMSGAGENIFEALKSHLQRHRGQSGRGRIRGPE</sequence>
<reference evidence="2" key="1">
    <citation type="submission" date="2016-07" db="EMBL/GenBank/DDBJ databases">
        <title>Salivary Glands transcriptome analysis on engorged females of Ornithodoros brasiliensis (Acari:Argasidae).</title>
        <authorList>
            <person name="Simons S.M."/>
            <person name="Carvalho E."/>
            <person name="Junqueira-de-Azevedo I."/>
            <person name="Ho P.L."/>
            <person name="Giovanni D."/>
            <person name="Mendonca R."/>
            <person name="Onofrio V."/>
            <person name="Landulfo G."/>
            <person name="Ramirez D."/>
            <person name="Barros-Battesti D."/>
        </authorList>
    </citation>
    <scope>NUCLEOTIDE SEQUENCE</scope>
    <source>
        <strain evidence="2">Female</strain>
        <tissue evidence="2">Salivary gland</tissue>
    </source>
</reference>
<evidence type="ECO:0000313" key="2">
    <source>
        <dbReference type="EMBL" id="JAT78832.1"/>
    </source>
</evidence>
<feature type="non-terminal residue" evidence="2">
    <location>
        <position position="1"/>
    </location>
</feature>
<accession>A0A1D2AI14</accession>
<name>A0A1D2AI14_ORNBR</name>
<protein>
    <submittedName>
        <fullName evidence="2">Uncharacterized protein</fullName>
    </submittedName>
</protein>
<feature type="region of interest" description="Disordered" evidence="1">
    <location>
        <begin position="1"/>
        <end position="67"/>
    </location>
</feature>